<dbReference type="AlphaFoldDB" id="A0A6J7SUU7"/>
<dbReference type="Pfam" id="PF10722">
    <property type="entry name" value="YbjN"/>
    <property type="match status" value="1"/>
</dbReference>
<dbReference type="EMBL" id="CAFBIX010000008">
    <property type="protein sequence ID" value="CAB4846641.1"/>
    <property type="molecule type" value="Genomic_DNA"/>
</dbReference>
<dbReference type="EMBL" id="CAESAD010000001">
    <property type="protein sequence ID" value="CAB4332476.1"/>
    <property type="molecule type" value="Genomic_DNA"/>
</dbReference>
<sequence>MIFLNQVVEFLAEQDLNYELAGDKTVVVSLPGVNKQFVNVALTVGDTIFKIESFVARNPDENHEVVYRWILEQNRKLLVINYCLDHLGDIYLSGTLPIATVDTAQIDQLLGVMLQTSDNSFNVLLELGFKSAIEREWAWRTSNGMDLANLQAFAHLFE</sequence>
<evidence type="ECO:0000313" key="3">
    <source>
        <dbReference type="EMBL" id="CAB4695942.1"/>
    </source>
</evidence>
<dbReference type="InterPro" id="IPR019660">
    <property type="entry name" value="Put_sensory_transdc_reg_YbjN"/>
</dbReference>
<organism evidence="7">
    <name type="scientific">freshwater metagenome</name>
    <dbReference type="NCBI Taxonomy" id="449393"/>
    <lineage>
        <taxon>unclassified sequences</taxon>
        <taxon>metagenomes</taxon>
        <taxon>ecological metagenomes</taxon>
    </lineage>
</organism>
<protein>
    <submittedName>
        <fullName evidence="7">Unannotated protein</fullName>
    </submittedName>
</protein>
<dbReference type="EMBL" id="CAFBQG010000007">
    <property type="protein sequence ID" value="CAB5044350.1"/>
    <property type="molecule type" value="Genomic_DNA"/>
</dbReference>
<dbReference type="Gene3D" id="3.30.1460.10">
    <property type="match status" value="1"/>
</dbReference>
<evidence type="ECO:0000313" key="6">
    <source>
        <dbReference type="EMBL" id="CAB5006059.1"/>
    </source>
</evidence>
<reference evidence="7" key="1">
    <citation type="submission" date="2020-05" db="EMBL/GenBank/DDBJ databases">
        <authorList>
            <person name="Chiriac C."/>
            <person name="Salcher M."/>
            <person name="Ghai R."/>
            <person name="Kavagutti S V."/>
        </authorList>
    </citation>
    <scope>NUCLEOTIDE SEQUENCE</scope>
</reference>
<dbReference type="SUPFAM" id="SSF69635">
    <property type="entry name" value="Type III secretory system chaperone-like"/>
    <property type="match status" value="1"/>
</dbReference>
<proteinExistence type="predicted"/>
<evidence type="ECO:0000313" key="1">
    <source>
        <dbReference type="EMBL" id="CAB4332476.1"/>
    </source>
</evidence>
<dbReference type="EMBL" id="CAESAI010000005">
    <property type="protein sequence ID" value="CAB4332911.1"/>
    <property type="molecule type" value="Genomic_DNA"/>
</dbReference>
<name>A0A6J7SUU7_9ZZZZ</name>
<evidence type="ECO:0000313" key="5">
    <source>
        <dbReference type="EMBL" id="CAB4846641.1"/>
    </source>
</evidence>
<evidence type="ECO:0000313" key="7">
    <source>
        <dbReference type="EMBL" id="CAB5044350.1"/>
    </source>
</evidence>
<accession>A0A6J7SUU7</accession>
<dbReference type="EMBL" id="CAEZYC010000001">
    <property type="protein sequence ID" value="CAB4695942.1"/>
    <property type="molecule type" value="Genomic_DNA"/>
</dbReference>
<dbReference type="EMBL" id="CAFAAO010000009">
    <property type="protein sequence ID" value="CAB4803978.1"/>
    <property type="molecule type" value="Genomic_DNA"/>
</dbReference>
<gene>
    <name evidence="3" type="ORF">UFOPK2648_00022</name>
    <name evidence="4" type="ORF">UFOPK3037_00825</name>
    <name evidence="5" type="ORF">UFOPK3278_00387</name>
    <name evidence="2" type="ORF">UFOPK3406_00351</name>
    <name evidence="1" type="ORF">UFOPK3925_00319</name>
    <name evidence="6" type="ORF">UFOPK4097_00022</name>
    <name evidence="7" type="ORF">UFOPK4301_00120</name>
</gene>
<evidence type="ECO:0000313" key="2">
    <source>
        <dbReference type="EMBL" id="CAB4332911.1"/>
    </source>
</evidence>
<dbReference type="EMBL" id="CAFBPK010000001">
    <property type="protein sequence ID" value="CAB5006059.1"/>
    <property type="molecule type" value="Genomic_DNA"/>
</dbReference>
<evidence type="ECO:0000313" key="4">
    <source>
        <dbReference type="EMBL" id="CAB4803978.1"/>
    </source>
</evidence>